<gene>
    <name evidence="1" type="ORF">Phi19:3_gp008</name>
</gene>
<protein>
    <submittedName>
        <fullName evidence="1">Uncharacterized protein</fullName>
    </submittedName>
</protein>
<accession>R9ZYL1</accession>
<name>R9ZYL1_9CAUD</name>
<dbReference type="KEGG" id="vg:16881050"/>
<keyword evidence="2" id="KW-1185">Reference proteome</keyword>
<evidence type="ECO:0000313" key="2">
    <source>
        <dbReference type="Proteomes" id="UP000014731"/>
    </source>
</evidence>
<dbReference type="Proteomes" id="UP000014731">
    <property type="component" value="Segment"/>
</dbReference>
<reference evidence="2" key="2">
    <citation type="submission" date="2013-03" db="EMBL/GenBank/DDBJ databases">
        <title>The Cellulophaga phages: a novel, diverse, and globally ubiquitous model system.</title>
        <authorList>
            <person name="Holmfeldt K."/>
            <person name="Solonenko N."/>
            <person name="Shah M."/>
            <person name="Corrier K."/>
            <person name="Riemann L."/>
            <person name="VerBerkmoes N.C."/>
            <person name="Sullivan M.B."/>
        </authorList>
    </citation>
    <scope>NUCLEOTIDE SEQUENCE [LARGE SCALE GENOMIC DNA]</scope>
</reference>
<dbReference type="RefSeq" id="YP_008240793.1">
    <property type="nucleotide sequence ID" value="NC_021789.1"/>
</dbReference>
<dbReference type="GeneID" id="16881050"/>
<proteinExistence type="predicted"/>
<evidence type="ECO:0000313" key="1">
    <source>
        <dbReference type="EMBL" id="AGO47412.1"/>
    </source>
</evidence>
<organism evidence="1 2">
    <name type="scientific">Cellulophaga phage phi19:3</name>
    <dbReference type="NCBI Taxonomy" id="1327971"/>
    <lineage>
        <taxon>Viruses</taxon>
        <taxon>Duplodnaviria</taxon>
        <taxon>Heunggongvirae</taxon>
        <taxon>Uroviricota</taxon>
        <taxon>Caudoviricetes</taxon>
        <taxon>Pachyviridae</taxon>
        <taxon>Baltivirus</taxon>
        <taxon>Baltivirus phi19tres</taxon>
    </lineage>
</organism>
<sequence>MEKYKISYYYLATGMEGRADTYPEKIIEAESEDKALYEYHISNGIDFGSFEDFMKEERHVRYWGISLKKI</sequence>
<reference evidence="1 2" key="1">
    <citation type="journal article" date="2013" name="Proc. Natl. Acad. Sci. U.S.A.">
        <title>Twelve previously unknown phage genera are ubiquitous in global oceans.</title>
        <authorList>
            <person name="Holmfeldt K."/>
            <person name="Solonenko N."/>
            <person name="Shah M."/>
            <person name="Corrier K."/>
            <person name="Riemann L."/>
            <person name="Verberkmoes N.C."/>
            <person name="Sullivan M.B."/>
        </authorList>
    </citation>
    <scope>NUCLEOTIDE SEQUENCE [LARGE SCALE GENOMIC DNA]</scope>
    <source>
        <strain evidence="1">Phi19:3</strain>
    </source>
</reference>
<dbReference type="EMBL" id="KC821608">
    <property type="protein sequence ID" value="AGO47412.1"/>
    <property type="molecule type" value="Genomic_DNA"/>
</dbReference>